<evidence type="ECO:0000313" key="8">
    <source>
        <dbReference type="Proteomes" id="UP000002770"/>
    </source>
</evidence>
<keyword evidence="2" id="KW-0808">Transferase</keyword>
<evidence type="ECO:0000256" key="4">
    <source>
        <dbReference type="ARBA" id="ARBA00023264"/>
    </source>
</evidence>
<dbReference type="GO" id="GO:0006654">
    <property type="term" value="P:phosphatidic acid biosynthetic process"/>
    <property type="evidence" value="ECO:0007669"/>
    <property type="project" value="TreeGrafter"/>
</dbReference>
<dbReference type="SUPFAM" id="SSF69593">
    <property type="entry name" value="Glycerol-3-phosphate (1)-acyltransferase"/>
    <property type="match status" value="1"/>
</dbReference>
<keyword evidence="5" id="KW-0012">Acyltransferase</keyword>
<evidence type="ECO:0000256" key="2">
    <source>
        <dbReference type="ARBA" id="ARBA00022679"/>
    </source>
</evidence>
<dbReference type="Proteomes" id="UP000002770">
    <property type="component" value="Unassembled WGS sequence"/>
</dbReference>
<protein>
    <recommendedName>
        <fullName evidence="6">Phospholipid/glycerol acyltransferase domain-containing protein</fullName>
    </recommendedName>
</protein>
<keyword evidence="3" id="KW-0444">Lipid biosynthesis</keyword>
<evidence type="ECO:0000256" key="1">
    <source>
        <dbReference type="ARBA" id="ARBA00005189"/>
    </source>
</evidence>
<reference evidence="7 8" key="1">
    <citation type="journal article" date="2011" name="BMC Genomics">
        <title>Insight into cross-talk between intra-amoebal pathogens.</title>
        <authorList>
            <person name="Gimenez G."/>
            <person name="Bertelli C."/>
            <person name="Moliner C."/>
            <person name="Robert C."/>
            <person name="Raoult D."/>
            <person name="Fournier P.E."/>
            <person name="Greub G."/>
        </authorList>
    </citation>
    <scope>NUCLEOTIDE SEQUENCE [LARGE SCALE GENOMIC DNA]</scope>
    <source>
        <strain evidence="7 8">LLAP12</strain>
    </source>
</reference>
<sequence length="271" mass="31275">MLMQLFMQLENLVFLSLARERWLFNSQVREKGIMATLHQKDTSIQDTSFDKSLLTHLIRTPAYQLLGFILHHRFKIDVYGREHLPVDRPFILAANHSSHLDSLSLIIAGGFSFDKYVFLAAKDYFFDHKSLRLLLLQVFFNLAPFDRSPTPSAMKNNLNWCRACVVQNKNLIIFPEATRSLNGELQPFKCGCSLLAYELNLPIVPAYIKGAYDCLPKGVFWPKNGQIAVRFGQPLLMEHYAQTTSKLKSQIYKKITHDLEQQIKYLRTFSA</sequence>
<evidence type="ECO:0000256" key="5">
    <source>
        <dbReference type="ARBA" id="ARBA00023315"/>
    </source>
</evidence>
<evidence type="ECO:0000259" key="6">
    <source>
        <dbReference type="SMART" id="SM00563"/>
    </source>
</evidence>
<dbReference type="PANTHER" id="PTHR10434">
    <property type="entry name" value="1-ACYL-SN-GLYCEROL-3-PHOSPHATE ACYLTRANSFERASE"/>
    <property type="match status" value="1"/>
</dbReference>
<dbReference type="CDD" id="cd07989">
    <property type="entry name" value="LPLAT_AGPAT-like"/>
    <property type="match status" value="1"/>
</dbReference>
<keyword evidence="3" id="KW-0443">Lipid metabolism</keyword>
<keyword evidence="3" id="KW-0594">Phospholipid biosynthesis</keyword>
<dbReference type="HOGENOM" id="CLU_1025986_0_0_6"/>
<dbReference type="InParanoid" id="G9ES08"/>
<dbReference type="STRING" id="658187.LDG_8080"/>
<keyword evidence="8" id="KW-1185">Reference proteome</keyword>
<comment type="pathway">
    <text evidence="1">Lipid metabolism.</text>
</comment>
<dbReference type="SMART" id="SM00563">
    <property type="entry name" value="PlsC"/>
    <property type="match status" value="1"/>
</dbReference>
<dbReference type="AlphaFoldDB" id="G9ES08"/>
<name>G9ES08_9GAMM</name>
<dbReference type="eggNOG" id="COG0204">
    <property type="taxonomic scope" value="Bacteria"/>
</dbReference>
<keyword evidence="4" id="KW-1208">Phospholipid metabolism</keyword>
<dbReference type="EMBL" id="JH413843">
    <property type="protein sequence ID" value="EHL29789.1"/>
    <property type="molecule type" value="Genomic_DNA"/>
</dbReference>
<dbReference type="Pfam" id="PF01553">
    <property type="entry name" value="Acyltransferase"/>
    <property type="match status" value="1"/>
</dbReference>
<gene>
    <name evidence="7" type="ORF">LDG_8080</name>
</gene>
<accession>G9ES08</accession>
<proteinExistence type="predicted"/>
<dbReference type="PANTHER" id="PTHR10434:SF59">
    <property type="entry name" value="1-ACYL-SN-GLYCEROL-3-PHOSPHATE ACYLTRANSFERASE"/>
    <property type="match status" value="1"/>
</dbReference>
<dbReference type="InterPro" id="IPR002123">
    <property type="entry name" value="Plipid/glycerol_acylTrfase"/>
</dbReference>
<evidence type="ECO:0000313" key="7">
    <source>
        <dbReference type="EMBL" id="EHL29789.1"/>
    </source>
</evidence>
<feature type="domain" description="Phospholipid/glycerol acyltransferase" evidence="6">
    <location>
        <begin position="90"/>
        <end position="211"/>
    </location>
</feature>
<dbReference type="GO" id="GO:0003841">
    <property type="term" value="F:1-acylglycerol-3-phosphate O-acyltransferase activity"/>
    <property type="evidence" value="ECO:0007669"/>
    <property type="project" value="TreeGrafter"/>
</dbReference>
<organism evidence="7 8">
    <name type="scientific">Legionella drancourtii LLAP12</name>
    <dbReference type="NCBI Taxonomy" id="658187"/>
    <lineage>
        <taxon>Bacteria</taxon>
        <taxon>Pseudomonadati</taxon>
        <taxon>Pseudomonadota</taxon>
        <taxon>Gammaproteobacteria</taxon>
        <taxon>Legionellales</taxon>
        <taxon>Legionellaceae</taxon>
        <taxon>Legionella</taxon>
    </lineage>
</organism>
<evidence type="ECO:0000256" key="3">
    <source>
        <dbReference type="ARBA" id="ARBA00023209"/>
    </source>
</evidence>